<dbReference type="GeneID" id="30906876"/>
<feature type="region of interest" description="Disordered" evidence="2">
    <location>
        <begin position="290"/>
        <end position="338"/>
    </location>
</feature>
<feature type="region of interest" description="Disordered" evidence="2">
    <location>
        <begin position="148"/>
        <end position="191"/>
    </location>
</feature>
<keyword evidence="1" id="KW-0175">Coiled coil</keyword>
<dbReference type="RefSeq" id="XP_019912470.1">
    <property type="nucleotide sequence ID" value="XM_020056974.1"/>
</dbReference>
<accession>A0A1B1DT59</accession>
<feature type="region of interest" description="Disordered" evidence="2">
    <location>
        <begin position="204"/>
        <end position="265"/>
    </location>
</feature>
<dbReference type="EMBL" id="CP016239">
    <property type="protein sequence ID" value="ANQ05775.1"/>
    <property type="molecule type" value="Genomic_DNA"/>
</dbReference>
<sequence length="525" mass="58588">MRKKKTLRRNARQIADHLKKIEQECSQLSKHIRRVEEERKSFEISTSLLKKYHSYVDSNLLNNGVPISTSSSVFVKSCGIIFSWKTILEDPDNATQDGCYSGYAESRHSDCVMGESHMIVEGAPHKRSKLLWREAQVGFSDVCSSPGGASPLGSNPISGKKSTRGATTFPRDGTSWSDCSGGTHGHSSGDLWNAEGEREKVAPGKNSQFLGQKVGRGGRSHEKKNSTVKPNRSYYSVGRETPHTRGFLHSFEEGTSPNGMRDDRGVANQLSHFTIARRNGDKKKCEISAASSLHPGDGQSIPPVGPHNGNDNNDSENDDHSDNNERERQDERGSADSYVDRIRKGKMFAFFTNKSENKYNPFSHFVNNVKRIFFFSEKEEEQNGRCTSDKEKSELMTSLKFKCLVKSKKIVMYACVCPHCEKHFYLLLKKSGRKKIVPRVLSPSQFAAMITLLREQSIGGGEGGIATGRNDIPHLDTHSIEYFSDSVMTPHEANQNRREHFCNCYVGMDEGDAGLFGDPNVLAYL</sequence>
<evidence type="ECO:0000313" key="4">
    <source>
        <dbReference type="Proteomes" id="UP000092716"/>
    </source>
</evidence>
<dbReference type="AlphaFoldDB" id="A0A1B1DT59"/>
<evidence type="ECO:0000313" key="3">
    <source>
        <dbReference type="EMBL" id="ANQ05775.1"/>
    </source>
</evidence>
<gene>
    <name evidence="3" type="ORF">PCOAH_00001570</name>
</gene>
<reference evidence="4" key="1">
    <citation type="submission" date="2016-06" db="EMBL/GenBank/DDBJ databases">
        <title>First high quality genome sequence of Plasmodium coatneyi using continuous long reads from single molecule, real-time sequencing.</title>
        <authorList>
            <person name="Chien J.-T."/>
            <person name="Pakala S.B."/>
            <person name="Geraldo J.A."/>
            <person name="Lapp S.A."/>
            <person name="Barnwell J.W."/>
            <person name="Kissinger J.C."/>
            <person name="Galinski M.R."/>
            <person name="Humphrey J.C."/>
        </authorList>
    </citation>
    <scope>NUCLEOTIDE SEQUENCE [LARGE SCALE GENOMIC DNA]</scope>
    <source>
        <strain evidence="4">Hackeri</strain>
    </source>
</reference>
<dbReference type="OrthoDB" id="387504at2759"/>
<name>A0A1B1DT59_9APIC</name>
<proteinExistence type="predicted"/>
<dbReference type="VEuPathDB" id="PlasmoDB:PCOAH_00001570"/>
<dbReference type="KEGG" id="pcot:PCOAH_00001570"/>
<evidence type="ECO:0000256" key="2">
    <source>
        <dbReference type="SAM" id="MobiDB-lite"/>
    </source>
</evidence>
<protein>
    <submittedName>
        <fullName evidence="3">Uncharacterized protein</fullName>
    </submittedName>
</protein>
<feature type="coiled-coil region" evidence="1">
    <location>
        <begin position="4"/>
        <end position="38"/>
    </location>
</feature>
<feature type="compositionally biased region" description="Basic and acidic residues" evidence="2">
    <location>
        <begin position="318"/>
        <end position="338"/>
    </location>
</feature>
<organism evidence="3 4">
    <name type="scientific">Plasmodium coatneyi</name>
    <dbReference type="NCBI Taxonomy" id="208452"/>
    <lineage>
        <taxon>Eukaryota</taxon>
        <taxon>Sar</taxon>
        <taxon>Alveolata</taxon>
        <taxon>Apicomplexa</taxon>
        <taxon>Aconoidasida</taxon>
        <taxon>Haemosporida</taxon>
        <taxon>Plasmodiidae</taxon>
        <taxon>Plasmodium</taxon>
    </lineage>
</organism>
<evidence type="ECO:0000256" key="1">
    <source>
        <dbReference type="SAM" id="Coils"/>
    </source>
</evidence>
<dbReference type="Proteomes" id="UP000092716">
    <property type="component" value="Chromosome 1"/>
</dbReference>
<keyword evidence="4" id="KW-1185">Reference proteome</keyword>